<dbReference type="AlphaFoldDB" id="A0AAV5VYY2"/>
<sequence length="156" mass="16886">PYRPIDCTMNQENQSVTERALRQRIAQLEQQVQLLSQTLTAGLPSAEGIATYLNLHLRNAYLMLATNHAVGARSRGQPRISVGPLDTFVAHHVSRIALATAFSAGTTIDLQQAEVHSREVINQINSYLDAAGYPYMAPARTAIVTRSMTAAAAADA</sequence>
<evidence type="ECO:0000313" key="2">
    <source>
        <dbReference type="EMBL" id="GMT22929.1"/>
    </source>
</evidence>
<keyword evidence="3" id="KW-1185">Reference proteome</keyword>
<reference evidence="2" key="1">
    <citation type="submission" date="2023-10" db="EMBL/GenBank/DDBJ databases">
        <title>Genome assembly of Pristionchus species.</title>
        <authorList>
            <person name="Yoshida K."/>
            <person name="Sommer R.J."/>
        </authorList>
    </citation>
    <scope>NUCLEOTIDE SEQUENCE</scope>
    <source>
        <strain evidence="2">RS5133</strain>
    </source>
</reference>
<feature type="coiled-coil region" evidence="1">
    <location>
        <begin position="11"/>
        <end position="38"/>
    </location>
</feature>
<feature type="non-terminal residue" evidence="2">
    <location>
        <position position="156"/>
    </location>
</feature>
<name>A0AAV5VYY2_9BILA</name>
<evidence type="ECO:0000313" key="3">
    <source>
        <dbReference type="Proteomes" id="UP001432322"/>
    </source>
</evidence>
<gene>
    <name evidence="2" type="ORF">PFISCL1PPCAC_14226</name>
</gene>
<feature type="non-terminal residue" evidence="2">
    <location>
        <position position="1"/>
    </location>
</feature>
<organism evidence="2 3">
    <name type="scientific">Pristionchus fissidentatus</name>
    <dbReference type="NCBI Taxonomy" id="1538716"/>
    <lineage>
        <taxon>Eukaryota</taxon>
        <taxon>Metazoa</taxon>
        <taxon>Ecdysozoa</taxon>
        <taxon>Nematoda</taxon>
        <taxon>Chromadorea</taxon>
        <taxon>Rhabditida</taxon>
        <taxon>Rhabditina</taxon>
        <taxon>Diplogasteromorpha</taxon>
        <taxon>Diplogasteroidea</taxon>
        <taxon>Neodiplogasteridae</taxon>
        <taxon>Pristionchus</taxon>
    </lineage>
</organism>
<comment type="caution">
    <text evidence="2">The sequence shown here is derived from an EMBL/GenBank/DDBJ whole genome shotgun (WGS) entry which is preliminary data.</text>
</comment>
<dbReference type="Proteomes" id="UP001432322">
    <property type="component" value="Unassembled WGS sequence"/>
</dbReference>
<accession>A0AAV5VYY2</accession>
<evidence type="ECO:0000256" key="1">
    <source>
        <dbReference type="SAM" id="Coils"/>
    </source>
</evidence>
<protein>
    <submittedName>
        <fullName evidence="2">Uncharacterized protein</fullName>
    </submittedName>
</protein>
<proteinExistence type="predicted"/>
<dbReference type="EMBL" id="BTSY01000004">
    <property type="protein sequence ID" value="GMT22929.1"/>
    <property type="molecule type" value="Genomic_DNA"/>
</dbReference>
<keyword evidence="1" id="KW-0175">Coiled coil</keyword>